<dbReference type="InterPro" id="IPR042047">
    <property type="entry name" value="SleB_dom1"/>
</dbReference>
<proteinExistence type="predicted"/>
<dbReference type="Gene3D" id="6.20.240.60">
    <property type="match status" value="1"/>
</dbReference>
<gene>
    <name evidence="2" type="ORF">AM231_01015</name>
</gene>
<comment type="caution">
    <text evidence="2">The sequence shown here is derived from an EMBL/GenBank/DDBJ whole genome shotgun (WGS) entry which is preliminary data.</text>
</comment>
<dbReference type="Gene3D" id="1.10.10.2520">
    <property type="entry name" value="Cell wall hydrolase SleB, domain 1"/>
    <property type="match status" value="1"/>
</dbReference>
<dbReference type="EMBL" id="LIUT01000001">
    <property type="protein sequence ID" value="KOR87856.1"/>
    <property type="molecule type" value="Genomic_DNA"/>
</dbReference>
<evidence type="ECO:0000313" key="2">
    <source>
        <dbReference type="EMBL" id="KOR87856.1"/>
    </source>
</evidence>
<evidence type="ECO:0000259" key="1">
    <source>
        <dbReference type="Pfam" id="PF07486"/>
    </source>
</evidence>
<protein>
    <recommendedName>
        <fullName evidence="1">Cell wall hydrolase SleB domain-containing protein</fullName>
    </recommendedName>
</protein>
<evidence type="ECO:0000313" key="3">
    <source>
        <dbReference type="Proteomes" id="UP000036932"/>
    </source>
</evidence>
<keyword evidence="3" id="KW-1185">Reference proteome</keyword>
<reference evidence="3" key="1">
    <citation type="submission" date="2015-08" db="EMBL/GenBank/DDBJ databases">
        <title>Genome sequencing project for genomic taxonomy and phylogenomics of Bacillus-like bacteria.</title>
        <authorList>
            <person name="Liu B."/>
            <person name="Wang J."/>
            <person name="Zhu Y."/>
            <person name="Liu G."/>
            <person name="Chen Q."/>
            <person name="Chen Z."/>
            <person name="Lan J."/>
            <person name="Che J."/>
            <person name="Ge C."/>
            <person name="Shi H."/>
            <person name="Pan Z."/>
            <person name="Liu X."/>
        </authorList>
    </citation>
    <scope>NUCLEOTIDE SEQUENCE [LARGE SCALE GENOMIC DNA]</scope>
    <source>
        <strain evidence="3">FJAT-22460</strain>
    </source>
</reference>
<accession>A0A0M1P086</accession>
<dbReference type="Pfam" id="PF07486">
    <property type="entry name" value="Hydrolase_2"/>
    <property type="match status" value="1"/>
</dbReference>
<dbReference type="InterPro" id="IPR011105">
    <property type="entry name" value="Cell_wall_hydrolase_SleB"/>
</dbReference>
<sequence>MRIGFRSSILLKEGEGGMDIRARLRLLGYRNHSLSQALLLFRKDFNVKGSTAQSFRRLRELTDRSPTIEMLARVIYSESRTEPYRGQVAVGAVVLNRLNSGQFPNSLRRVITQPLAFSVIDTGTFWLRPNASAYKTAREALRGKDPTGGCLYFFNPDKSTSLWIRKLKPRMKIGRHVFAKDLI</sequence>
<dbReference type="Proteomes" id="UP000036932">
    <property type="component" value="Unassembled WGS sequence"/>
</dbReference>
<dbReference type="PATRIC" id="fig|1705565.3.peg.2038"/>
<feature type="domain" description="Cell wall hydrolase SleB" evidence="1">
    <location>
        <begin position="82"/>
        <end position="179"/>
    </location>
</feature>
<name>A0A0M1P086_9BACL</name>
<organism evidence="2 3">
    <name type="scientific">Paenibacillus solani</name>
    <dbReference type="NCBI Taxonomy" id="1705565"/>
    <lineage>
        <taxon>Bacteria</taxon>
        <taxon>Bacillati</taxon>
        <taxon>Bacillota</taxon>
        <taxon>Bacilli</taxon>
        <taxon>Bacillales</taxon>
        <taxon>Paenibacillaceae</taxon>
        <taxon>Paenibacillus</taxon>
    </lineage>
</organism>
<dbReference type="AlphaFoldDB" id="A0A0M1P086"/>
<dbReference type="GO" id="GO:0016787">
    <property type="term" value="F:hydrolase activity"/>
    <property type="evidence" value="ECO:0007669"/>
    <property type="project" value="InterPro"/>
</dbReference>